<keyword evidence="1" id="KW-0378">Hydrolase</keyword>
<dbReference type="GO" id="GO:0016798">
    <property type="term" value="F:hydrolase activity, acting on glycosyl bonds"/>
    <property type="evidence" value="ECO:0007669"/>
    <property type="project" value="InterPro"/>
</dbReference>
<organism evidence="4">
    <name type="scientific">marine sediment metagenome</name>
    <dbReference type="NCBI Taxonomy" id="412755"/>
    <lineage>
        <taxon>unclassified sequences</taxon>
        <taxon>metagenomes</taxon>
        <taxon>ecological metagenomes</taxon>
    </lineage>
</organism>
<dbReference type="InterPro" id="IPR018765">
    <property type="entry name" value="DUF2341"/>
</dbReference>
<dbReference type="EMBL" id="LAZR01045150">
    <property type="protein sequence ID" value="KKK99568.1"/>
    <property type="molecule type" value="Genomic_DNA"/>
</dbReference>
<dbReference type="AlphaFoldDB" id="A0A0F9A0B9"/>
<accession>A0A0F9A0B9</accession>
<feature type="non-terminal residue" evidence="4">
    <location>
        <position position="1"/>
    </location>
</feature>
<feature type="non-terminal residue" evidence="4">
    <location>
        <position position="455"/>
    </location>
</feature>
<dbReference type="Pfam" id="PF10102">
    <property type="entry name" value="DUF2341"/>
    <property type="match status" value="2"/>
</dbReference>
<gene>
    <name evidence="4" type="ORF">LCGC14_2631450</name>
</gene>
<feature type="domain" description="CBM-cenC" evidence="2">
    <location>
        <begin position="356"/>
        <end position="443"/>
    </location>
</feature>
<evidence type="ECO:0008006" key="5">
    <source>
        <dbReference type="Google" id="ProtNLM"/>
    </source>
</evidence>
<dbReference type="Pfam" id="PF02018">
    <property type="entry name" value="CBM_4_9"/>
    <property type="match status" value="1"/>
</dbReference>
<dbReference type="Gene3D" id="2.60.120.260">
    <property type="entry name" value="Galactose-binding domain-like"/>
    <property type="match status" value="1"/>
</dbReference>
<evidence type="ECO:0000256" key="1">
    <source>
        <dbReference type="ARBA" id="ARBA00022801"/>
    </source>
</evidence>
<dbReference type="InterPro" id="IPR008979">
    <property type="entry name" value="Galactose-bd-like_sf"/>
</dbReference>
<dbReference type="SUPFAM" id="SSF49785">
    <property type="entry name" value="Galactose-binding domain-like"/>
    <property type="match status" value="1"/>
</dbReference>
<protein>
    <recommendedName>
        <fullName evidence="5">DUF2341 domain-containing protein</fullName>
    </recommendedName>
</protein>
<evidence type="ECO:0000259" key="2">
    <source>
        <dbReference type="Pfam" id="PF02018"/>
    </source>
</evidence>
<dbReference type="InterPro" id="IPR003305">
    <property type="entry name" value="CenC_carb-bd"/>
</dbReference>
<reference evidence="4" key="1">
    <citation type="journal article" date="2015" name="Nature">
        <title>Complex archaea that bridge the gap between prokaryotes and eukaryotes.</title>
        <authorList>
            <person name="Spang A."/>
            <person name="Saw J.H."/>
            <person name="Jorgensen S.L."/>
            <person name="Zaremba-Niedzwiedzka K."/>
            <person name="Martijn J."/>
            <person name="Lind A.E."/>
            <person name="van Eijk R."/>
            <person name="Schleper C."/>
            <person name="Guy L."/>
            <person name="Ettema T.J."/>
        </authorList>
    </citation>
    <scope>NUCLEOTIDE SEQUENCE</scope>
</reference>
<evidence type="ECO:0000313" key="4">
    <source>
        <dbReference type="EMBL" id="KKK99568.1"/>
    </source>
</evidence>
<feature type="domain" description="DUF2341" evidence="3">
    <location>
        <begin position="2"/>
        <end position="38"/>
    </location>
</feature>
<evidence type="ECO:0000259" key="3">
    <source>
        <dbReference type="Pfam" id="PF10102"/>
    </source>
</evidence>
<name>A0A0F9A0B9_9ZZZZ</name>
<feature type="domain" description="DUF2341" evidence="3">
    <location>
        <begin position="271"/>
        <end position="338"/>
    </location>
</feature>
<proteinExistence type="predicted"/>
<sequence length="455" mass="50603">LIYMYYGNSSATSVSDVEKVLDFYDNFSTGLDPQKWTVSRVSAGDIAAVSNGELNVKQDGSAPIAYVVTSNAMKGDLIVEYKAKVASLTPGHNLGLGIADGLGTSAENPANGFWPYFAQNNVPGNYVFNLFKFEAGAYTILETAGNYAIGQFNKYKIITNNSFYSFYQDGIQTGGTYYLENVGFNKRIAMTRPDFGAIDQGDQYFDDISVRKYSAIEPTVGFGKATSIKNWFDDEWKQRANISIDNSGNSEELTDYQVKIEVPYIQNMQSDFDDLRFSADKVTEIPYWIEEKKEAESATVWIKVPKVEANEKKTVYMYYANPNVSTASNGTDVFEAYNIDGIQGFWNMDEEAFRANLQANPSFENGYDNWNNLNGATFNSTNVPDLPDVAYSGTKILQVEPPADTVSFAQDYPLSLKKGDKYTYSIYVRSRDGQKISGKIAIHGILGTNPQTSQK</sequence>
<comment type="caution">
    <text evidence="4">The sequence shown here is derived from an EMBL/GenBank/DDBJ whole genome shotgun (WGS) entry which is preliminary data.</text>
</comment>